<keyword evidence="6" id="KW-0489">Methyltransferase</keyword>
<protein>
    <recommendedName>
        <fullName evidence="3">Nodulation protein S</fullName>
    </recommendedName>
</protein>
<keyword evidence="4" id="KW-0536">Nodulation</keyword>
<dbReference type="NCBIfam" id="NF041650">
    <property type="entry name" value="nod_mtase_NodS"/>
    <property type="match status" value="1"/>
</dbReference>
<evidence type="ECO:0000313" key="6">
    <source>
        <dbReference type="EMBL" id="SEK09439.1"/>
    </source>
</evidence>
<accession>A0A1H7E6B1</accession>
<dbReference type="RefSeq" id="WP_015004744.1">
    <property type="nucleotide sequence ID" value="NZ_FNYE01000044.1"/>
</dbReference>
<dbReference type="GO" id="GO:0009312">
    <property type="term" value="P:oligosaccharide biosynthetic process"/>
    <property type="evidence" value="ECO:0007669"/>
    <property type="project" value="InterPro"/>
</dbReference>
<name>A0A1H7E6B1_9BURK</name>
<dbReference type="GO" id="GO:0008757">
    <property type="term" value="F:S-adenosylmethionine-dependent methyltransferase activity"/>
    <property type="evidence" value="ECO:0007669"/>
    <property type="project" value="InterPro"/>
</dbReference>
<evidence type="ECO:0000256" key="1">
    <source>
        <dbReference type="ARBA" id="ARBA00002707"/>
    </source>
</evidence>
<evidence type="ECO:0000256" key="2">
    <source>
        <dbReference type="ARBA" id="ARBA00009103"/>
    </source>
</evidence>
<comment type="similarity">
    <text evidence="2">Belongs to the NodS family.</text>
</comment>
<dbReference type="PANTHER" id="PTHR43464">
    <property type="entry name" value="METHYLTRANSFERASE"/>
    <property type="match status" value="1"/>
</dbReference>
<gene>
    <name evidence="6" type="ORF">SAMN05192539_104430</name>
</gene>
<sequence>MRNVTNFELLRRELDADDPWQLDSNPFELQRHEQMLRMSLVDGSVSNALEVGCAGGAFTERLAPHCQRLTIIDVMPQAVSKTRERLKEPPNTVWIVSDVQHFSTHDKFDLIVVAEVLYYLGNIAEVRAAIRNLVQMLVPAGRLIFGSARDASCRRWGHLAGAETVLEILKEELTEVERVECVGESPNEDCLLARFRNRAFLSPQPNYPV</sequence>
<reference evidence="7" key="1">
    <citation type="submission" date="2016-10" db="EMBL/GenBank/DDBJ databases">
        <authorList>
            <person name="Varghese N."/>
            <person name="Submissions S."/>
        </authorList>
    </citation>
    <scope>NUCLEOTIDE SEQUENCE [LARGE SCALE GENOMIC DNA]</scope>
    <source>
        <strain evidence="7">LMG 26031</strain>
    </source>
</reference>
<dbReference type="PIRSF" id="PIRSF009310">
    <property type="entry name" value="NodS"/>
    <property type="match status" value="1"/>
</dbReference>
<dbReference type="Gene3D" id="3.40.50.150">
    <property type="entry name" value="Vaccinia Virus protein VP39"/>
    <property type="match status" value="1"/>
</dbReference>
<dbReference type="InterPro" id="IPR029063">
    <property type="entry name" value="SAM-dependent_MTases_sf"/>
</dbReference>
<dbReference type="GeneID" id="27801827"/>
<evidence type="ECO:0000313" key="7">
    <source>
        <dbReference type="Proteomes" id="UP000198866"/>
    </source>
</evidence>
<dbReference type="Proteomes" id="UP000198866">
    <property type="component" value="Unassembled WGS sequence"/>
</dbReference>
<dbReference type="GO" id="GO:0032259">
    <property type="term" value="P:methylation"/>
    <property type="evidence" value="ECO:0007669"/>
    <property type="project" value="UniProtKB-KW"/>
</dbReference>
<dbReference type="STRING" id="667676.SAMN05192539_104430"/>
<dbReference type="PANTHER" id="PTHR43464:SF49">
    <property type="entry name" value="TELLURITE METHYLTRANSFERASE"/>
    <property type="match status" value="1"/>
</dbReference>
<dbReference type="OrthoDB" id="116799at2"/>
<dbReference type="SUPFAM" id="SSF53335">
    <property type="entry name" value="S-adenosyl-L-methionine-dependent methyltransferases"/>
    <property type="match status" value="1"/>
</dbReference>
<dbReference type="EMBL" id="FNYE01000044">
    <property type="protein sequence ID" value="SEK09439.1"/>
    <property type="molecule type" value="Genomic_DNA"/>
</dbReference>
<dbReference type="AlphaFoldDB" id="A0A1H7E6B1"/>
<keyword evidence="7" id="KW-1185">Reference proteome</keyword>
<dbReference type="InterPro" id="IPR008715">
    <property type="entry name" value="SAM-MeTfrase_NodS-like"/>
</dbReference>
<dbReference type="InterPro" id="IPR020944">
    <property type="entry name" value="NodS"/>
</dbReference>
<evidence type="ECO:0000256" key="4">
    <source>
        <dbReference type="ARBA" id="ARBA00022458"/>
    </source>
</evidence>
<comment type="function">
    <text evidence="1">SAM-utilizing methyltransferase involved in nod factor synthesis.</text>
</comment>
<evidence type="ECO:0000256" key="5">
    <source>
        <dbReference type="ARBA" id="ARBA00022679"/>
    </source>
</evidence>
<keyword evidence="5 6" id="KW-0808">Transferase</keyword>
<organism evidence="6 7">
    <name type="scientific">Paraburkholderia diazotrophica</name>
    <dbReference type="NCBI Taxonomy" id="667676"/>
    <lineage>
        <taxon>Bacteria</taxon>
        <taxon>Pseudomonadati</taxon>
        <taxon>Pseudomonadota</taxon>
        <taxon>Betaproteobacteria</taxon>
        <taxon>Burkholderiales</taxon>
        <taxon>Burkholderiaceae</taxon>
        <taxon>Paraburkholderia</taxon>
    </lineage>
</organism>
<evidence type="ECO:0000256" key="3">
    <source>
        <dbReference type="ARBA" id="ARBA00014643"/>
    </source>
</evidence>
<dbReference type="Pfam" id="PF05401">
    <property type="entry name" value="NodS"/>
    <property type="match status" value="1"/>
</dbReference>
<dbReference type="CDD" id="cd02440">
    <property type="entry name" value="AdoMet_MTases"/>
    <property type="match status" value="1"/>
</dbReference>
<proteinExistence type="inferred from homology"/>